<reference evidence="3" key="1">
    <citation type="submission" date="2022-11" db="UniProtKB">
        <authorList>
            <consortium name="WormBaseParasite"/>
        </authorList>
    </citation>
    <scope>IDENTIFICATION</scope>
</reference>
<dbReference type="Proteomes" id="UP000887578">
    <property type="component" value="Unplaced"/>
</dbReference>
<evidence type="ECO:0000256" key="1">
    <source>
        <dbReference type="SAM" id="MobiDB-lite"/>
    </source>
</evidence>
<proteinExistence type="predicted"/>
<sequence length="223" mass="25913">MKAWFPTCSGMENIMRKIIFEDISFSYSCPNTKKEAELRIKDGCTFEEICQNLNLLKNDITTFYEKIYRDFGIIEDDELPKKPTHINKYIIPTAEKKKIGCYDDSDEEADLRVENSKFVAPDYRGKKDGNVVATIKKRPAAKKFEIEKRKEFFDFAEKYRLLPDSDVDEFDLEMKEIDVGHGIIKEALKKAIEKSKPENDDAEVEKNDDSIKIPEYFDSSDSD</sequence>
<organism evidence="2 3">
    <name type="scientific">Panagrolaimus davidi</name>
    <dbReference type="NCBI Taxonomy" id="227884"/>
    <lineage>
        <taxon>Eukaryota</taxon>
        <taxon>Metazoa</taxon>
        <taxon>Ecdysozoa</taxon>
        <taxon>Nematoda</taxon>
        <taxon>Chromadorea</taxon>
        <taxon>Rhabditida</taxon>
        <taxon>Tylenchina</taxon>
        <taxon>Panagrolaimomorpha</taxon>
        <taxon>Panagrolaimoidea</taxon>
        <taxon>Panagrolaimidae</taxon>
        <taxon>Panagrolaimus</taxon>
    </lineage>
</organism>
<dbReference type="AlphaFoldDB" id="A0A914Q3U8"/>
<evidence type="ECO:0000313" key="2">
    <source>
        <dbReference type="Proteomes" id="UP000887578"/>
    </source>
</evidence>
<name>A0A914Q3U8_9BILA</name>
<keyword evidence="2" id="KW-1185">Reference proteome</keyword>
<dbReference type="WBParaSite" id="PDA_v2.g25983.t1">
    <property type="protein sequence ID" value="PDA_v2.g25983.t1"/>
    <property type="gene ID" value="PDA_v2.g25983"/>
</dbReference>
<feature type="compositionally biased region" description="Basic and acidic residues" evidence="1">
    <location>
        <begin position="192"/>
        <end position="212"/>
    </location>
</feature>
<protein>
    <submittedName>
        <fullName evidence="3">Uncharacterized protein</fullName>
    </submittedName>
</protein>
<accession>A0A914Q3U8</accession>
<feature type="region of interest" description="Disordered" evidence="1">
    <location>
        <begin position="192"/>
        <end position="223"/>
    </location>
</feature>
<evidence type="ECO:0000313" key="3">
    <source>
        <dbReference type="WBParaSite" id="PDA_v2.g25983.t1"/>
    </source>
</evidence>